<dbReference type="AlphaFoldDB" id="A0A0K1Q6F1"/>
<keyword evidence="3 9" id="KW-0418">Kinase</keyword>
<keyword evidence="10" id="KW-1185">Reference proteome</keyword>
<dbReference type="InterPro" id="IPR011009">
    <property type="entry name" value="Kinase-like_dom_sf"/>
</dbReference>
<dbReference type="SUPFAM" id="SSF56112">
    <property type="entry name" value="Protein kinase-like (PK-like)"/>
    <property type="match status" value="1"/>
</dbReference>
<evidence type="ECO:0000256" key="5">
    <source>
        <dbReference type="PROSITE-ProRule" id="PRU10141"/>
    </source>
</evidence>
<feature type="region of interest" description="Disordered" evidence="6">
    <location>
        <begin position="366"/>
        <end position="459"/>
    </location>
</feature>
<dbReference type="Proteomes" id="UP000064967">
    <property type="component" value="Chromosome"/>
</dbReference>
<evidence type="ECO:0000256" key="6">
    <source>
        <dbReference type="SAM" id="MobiDB-lite"/>
    </source>
</evidence>
<dbReference type="PANTHER" id="PTHR43289">
    <property type="entry name" value="MITOGEN-ACTIVATED PROTEIN KINASE KINASE KINASE 20-RELATED"/>
    <property type="match status" value="1"/>
</dbReference>
<keyword evidence="7" id="KW-0812">Transmembrane</keyword>
<evidence type="ECO:0000313" key="9">
    <source>
        <dbReference type="EMBL" id="AKV00995.1"/>
    </source>
</evidence>
<dbReference type="GO" id="GO:0004674">
    <property type="term" value="F:protein serine/threonine kinase activity"/>
    <property type="evidence" value="ECO:0007669"/>
    <property type="project" value="UniProtKB-KW"/>
</dbReference>
<sequence>MRFSASEGASWLPAPGSIIAGRYRVGRVIGSGGMGAVVDAQHVQLGESVAIKFLHPDLASDADNVQRFVREAQATSRIKSEHVVRMFDVGTTESGLPYIVMELLAGHELGHLLAQGPLPVGLAVDCVLQAAEALAEAHLAGIVHRDIKPSNLWLSHRPDGSPRVKVLDFGISKLIEPSTTNTKLTQTQSVFGSPTYMSPEQIRSAKHVDQRTDVWALGVVLHELLSASLPFEGDNVAGVLAAIAADAPRRLRQARPDAPVELERVILRLLEKDPSKRMLLGELGPALRPFATNTGAISADRLARVARGLVSMLPPAPASSAGPPAASVTQRTDAPTPRNPLWRFSVLGGLAGLLLVVAFVGMAATAKKAGDETSPSASASATSSGITMPPPTISALVEPVPSAAESAAQPAPTATPQPTVSASGTARKPAPAHSRSQVVAPSAVPAHAERPPEISEDRK</sequence>
<dbReference type="GO" id="GO:0005524">
    <property type="term" value="F:ATP binding"/>
    <property type="evidence" value="ECO:0007669"/>
    <property type="project" value="UniProtKB-UniRule"/>
</dbReference>
<proteinExistence type="predicted"/>
<dbReference type="PANTHER" id="PTHR43289:SF34">
    <property type="entry name" value="SERINE_THREONINE-PROTEIN KINASE YBDM-RELATED"/>
    <property type="match status" value="1"/>
</dbReference>
<keyword evidence="7" id="KW-1133">Transmembrane helix</keyword>
<evidence type="ECO:0000256" key="3">
    <source>
        <dbReference type="ARBA" id="ARBA00022777"/>
    </source>
</evidence>
<dbReference type="InterPro" id="IPR017441">
    <property type="entry name" value="Protein_kinase_ATP_BS"/>
</dbReference>
<evidence type="ECO:0000256" key="1">
    <source>
        <dbReference type="ARBA" id="ARBA00022679"/>
    </source>
</evidence>
<keyword evidence="2 5" id="KW-0547">Nucleotide-binding</keyword>
<evidence type="ECO:0000259" key="8">
    <source>
        <dbReference type="PROSITE" id="PS50011"/>
    </source>
</evidence>
<evidence type="ECO:0000256" key="4">
    <source>
        <dbReference type="ARBA" id="ARBA00022840"/>
    </source>
</evidence>
<gene>
    <name evidence="9" type="ORF">AKJ09_07658</name>
</gene>
<dbReference type="Pfam" id="PF00069">
    <property type="entry name" value="Pkinase"/>
    <property type="match status" value="1"/>
</dbReference>
<evidence type="ECO:0000256" key="2">
    <source>
        <dbReference type="ARBA" id="ARBA00022741"/>
    </source>
</evidence>
<keyword evidence="7" id="KW-0472">Membrane</keyword>
<organism evidence="9 10">
    <name type="scientific">Labilithrix luteola</name>
    <dbReference type="NCBI Taxonomy" id="1391654"/>
    <lineage>
        <taxon>Bacteria</taxon>
        <taxon>Pseudomonadati</taxon>
        <taxon>Myxococcota</taxon>
        <taxon>Polyangia</taxon>
        <taxon>Polyangiales</taxon>
        <taxon>Labilitrichaceae</taxon>
        <taxon>Labilithrix</taxon>
    </lineage>
</organism>
<dbReference type="EMBL" id="CP012333">
    <property type="protein sequence ID" value="AKV00995.1"/>
    <property type="molecule type" value="Genomic_DNA"/>
</dbReference>
<dbReference type="KEGG" id="llu:AKJ09_07658"/>
<dbReference type="CDD" id="cd14014">
    <property type="entry name" value="STKc_PknB_like"/>
    <property type="match status" value="1"/>
</dbReference>
<dbReference type="PATRIC" id="fig|1391654.3.peg.7768"/>
<evidence type="ECO:0000313" key="10">
    <source>
        <dbReference type="Proteomes" id="UP000064967"/>
    </source>
</evidence>
<accession>A0A0K1Q6F1</accession>
<dbReference type="SMART" id="SM00220">
    <property type="entry name" value="S_TKc"/>
    <property type="match status" value="1"/>
</dbReference>
<reference evidence="9 10" key="1">
    <citation type="submission" date="2015-08" db="EMBL/GenBank/DDBJ databases">
        <authorList>
            <person name="Babu N.S."/>
            <person name="Beckwith C.J."/>
            <person name="Beseler K.G."/>
            <person name="Brison A."/>
            <person name="Carone J.V."/>
            <person name="Caskin T.P."/>
            <person name="Diamond M."/>
            <person name="Durham M.E."/>
            <person name="Foxe J.M."/>
            <person name="Go M."/>
            <person name="Henderson B.A."/>
            <person name="Jones I.B."/>
            <person name="McGettigan J.A."/>
            <person name="Micheletti S.J."/>
            <person name="Nasrallah M.E."/>
            <person name="Ortiz D."/>
            <person name="Piller C.R."/>
            <person name="Privatt S.R."/>
            <person name="Schneider S.L."/>
            <person name="Sharp S."/>
            <person name="Smith T.C."/>
            <person name="Stanton J.D."/>
            <person name="Ullery H.E."/>
            <person name="Wilson R.J."/>
            <person name="Serrano M.G."/>
            <person name="Buck G."/>
            <person name="Lee V."/>
            <person name="Wang Y."/>
            <person name="Carvalho R."/>
            <person name="Voegtly L."/>
            <person name="Shi R."/>
            <person name="Duckworth R."/>
            <person name="Johnson A."/>
            <person name="Loviza R."/>
            <person name="Walstead R."/>
            <person name="Shah Z."/>
            <person name="Kiflezghi M."/>
            <person name="Wade K."/>
            <person name="Ball S.L."/>
            <person name="Bradley K.W."/>
            <person name="Asai D.J."/>
            <person name="Bowman C.A."/>
            <person name="Russell D.A."/>
            <person name="Pope W.H."/>
            <person name="Jacobs-Sera D."/>
            <person name="Hendrix R.W."/>
            <person name="Hatfull G.F."/>
        </authorList>
    </citation>
    <scope>NUCLEOTIDE SEQUENCE [LARGE SCALE GENOMIC DNA]</scope>
    <source>
        <strain evidence="9 10">DSM 27648</strain>
    </source>
</reference>
<protein>
    <submittedName>
        <fullName evidence="9">Serine/threonine protein kinase</fullName>
    </submittedName>
</protein>
<feature type="transmembrane region" description="Helical" evidence="7">
    <location>
        <begin position="341"/>
        <end position="364"/>
    </location>
</feature>
<dbReference type="PROSITE" id="PS00107">
    <property type="entry name" value="PROTEIN_KINASE_ATP"/>
    <property type="match status" value="1"/>
</dbReference>
<name>A0A0K1Q6F1_9BACT</name>
<feature type="compositionally biased region" description="Low complexity" evidence="6">
    <location>
        <begin position="373"/>
        <end position="384"/>
    </location>
</feature>
<keyword evidence="4 5" id="KW-0067">ATP-binding</keyword>
<dbReference type="Gene3D" id="1.10.510.10">
    <property type="entry name" value="Transferase(Phosphotransferase) domain 1"/>
    <property type="match status" value="1"/>
</dbReference>
<feature type="domain" description="Protein kinase" evidence="8">
    <location>
        <begin position="23"/>
        <end position="291"/>
    </location>
</feature>
<feature type="compositionally biased region" description="Low complexity" evidence="6">
    <location>
        <begin position="318"/>
        <end position="327"/>
    </location>
</feature>
<dbReference type="InterPro" id="IPR000719">
    <property type="entry name" value="Prot_kinase_dom"/>
</dbReference>
<feature type="compositionally biased region" description="Low complexity" evidence="6">
    <location>
        <begin position="397"/>
        <end position="422"/>
    </location>
</feature>
<feature type="region of interest" description="Disordered" evidence="6">
    <location>
        <begin position="316"/>
        <end position="338"/>
    </location>
</feature>
<feature type="binding site" evidence="5">
    <location>
        <position position="52"/>
    </location>
    <ligand>
        <name>ATP</name>
        <dbReference type="ChEBI" id="CHEBI:30616"/>
    </ligand>
</feature>
<feature type="compositionally biased region" description="Basic and acidic residues" evidence="6">
    <location>
        <begin position="447"/>
        <end position="459"/>
    </location>
</feature>
<keyword evidence="1" id="KW-0808">Transferase</keyword>
<dbReference type="PROSITE" id="PS50011">
    <property type="entry name" value="PROTEIN_KINASE_DOM"/>
    <property type="match status" value="1"/>
</dbReference>
<keyword evidence="9" id="KW-0723">Serine/threonine-protein kinase</keyword>
<dbReference type="STRING" id="1391654.AKJ09_07658"/>
<dbReference type="Gene3D" id="3.30.200.20">
    <property type="entry name" value="Phosphorylase Kinase, domain 1"/>
    <property type="match status" value="1"/>
</dbReference>
<evidence type="ECO:0000256" key="7">
    <source>
        <dbReference type="SAM" id="Phobius"/>
    </source>
</evidence>